<accession>A0A6I4I7I2</accession>
<dbReference type="KEGG" id="mgik:GO620_013430"/>
<dbReference type="AlphaFoldDB" id="A0A6I4I7I2"/>
<evidence type="ECO:0000313" key="3">
    <source>
        <dbReference type="Proteomes" id="UP000429232"/>
    </source>
</evidence>
<feature type="domain" description="LiaF transmembrane" evidence="1">
    <location>
        <begin position="9"/>
        <end position="78"/>
    </location>
</feature>
<sequence>MKKDRLTPGLILLVIGVFLLLKNFGFLPAIRWSNIIHLWPIFLVIGGINLIFANNRSVWASVLKITVTVAGIALILLGHFGDNYSFFPEFHVGRDYNLDDDDDNDSDTTNAKGLVQVSGSSFYHVPFAADAKSARLEISGGGNRFQLSDTTSQLFTANVNGNANRYEMETRKEDSSTVVNFRMKNSHHQNFHWGDDNDKANTTIFKLNSAPLWDVNLKAGATDLNFDLTKFKIRNFRLSGGAASFAVKFGTPVESDTNVNVSSGVSDIKISVPNGAACSITSSTGLSDNKFNGFTKTSDNHYETPGFANAKKRIYINISGGMSDFSVDRY</sequence>
<keyword evidence="3" id="KW-1185">Reference proteome</keyword>
<dbReference type="EMBL" id="CP066775">
    <property type="protein sequence ID" value="QQL49169.1"/>
    <property type="molecule type" value="Genomic_DNA"/>
</dbReference>
<evidence type="ECO:0000259" key="1">
    <source>
        <dbReference type="Pfam" id="PF22570"/>
    </source>
</evidence>
<evidence type="ECO:0000313" key="2">
    <source>
        <dbReference type="EMBL" id="QQL49169.1"/>
    </source>
</evidence>
<organism evidence="2 3">
    <name type="scientific">Mucilaginibacter ginkgonis</name>
    <dbReference type="NCBI Taxonomy" id="2682091"/>
    <lineage>
        <taxon>Bacteria</taxon>
        <taxon>Pseudomonadati</taxon>
        <taxon>Bacteroidota</taxon>
        <taxon>Sphingobacteriia</taxon>
        <taxon>Sphingobacteriales</taxon>
        <taxon>Sphingobacteriaceae</taxon>
        <taxon>Mucilaginibacter</taxon>
    </lineage>
</organism>
<reference evidence="2 3" key="1">
    <citation type="submission" date="2020-12" db="EMBL/GenBank/DDBJ databases">
        <title>HMF7856_wgs.fasta genome submission.</title>
        <authorList>
            <person name="Kang H."/>
            <person name="Kim H."/>
            <person name="Joh K."/>
        </authorList>
    </citation>
    <scope>NUCLEOTIDE SEQUENCE [LARGE SCALE GENOMIC DNA]</scope>
    <source>
        <strain evidence="2 3">HMF7856</strain>
    </source>
</reference>
<dbReference type="InterPro" id="IPR054331">
    <property type="entry name" value="LiaF_TM"/>
</dbReference>
<protein>
    <recommendedName>
        <fullName evidence="1">LiaF transmembrane domain-containing protein</fullName>
    </recommendedName>
</protein>
<proteinExistence type="predicted"/>
<dbReference type="Pfam" id="PF22570">
    <property type="entry name" value="LiaF-TM"/>
    <property type="match status" value="1"/>
</dbReference>
<dbReference type="Proteomes" id="UP000429232">
    <property type="component" value="Chromosome"/>
</dbReference>
<name>A0A6I4I7I2_9SPHI</name>
<gene>
    <name evidence="2" type="ORF">GO620_013430</name>
</gene>
<dbReference type="RefSeq" id="WP_157526873.1">
    <property type="nucleotide sequence ID" value="NZ_CP066775.1"/>
</dbReference>